<dbReference type="eggNOG" id="arCOG09771">
    <property type="taxonomic scope" value="Archaea"/>
</dbReference>
<keyword evidence="3" id="KW-1185">Reference proteome</keyword>
<dbReference type="GeneID" id="11594382"/>
<evidence type="ECO:0000256" key="1">
    <source>
        <dbReference type="SAM" id="Phobius"/>
    </source>
</evidence>
<accession>G7VEZ5</accession>
<evidence type="ECO:0000313" key="3">
    <source>
        <dbReference type="Proteomes" id="UP000005867"/>
    </source>
</evidence>
<dbReference type="BioCyc" id="PSP1104324:GJSN-2721-MONOMER"/>
<feature type="transmembrane region" description="Helical" evidence="1">
    <location>
        <begin position="91"/>
        <end position="113"/>
    </location>
</feature>
<dbReference type="RefSeq" id="WP_014289985.1">
    <property type="nucleotide sequence ID" value="NC_016645.1"/>
</dbReference>
<keyword evidence="1" id="KW-0812">Transmembrane</keyword>
<keyword evidence="1" id="KW-0472">Membrane</keyword>
<reference evidence="2 3" key="1">
    <citation type="journal article" date="2012" name="J. Bacteriol.">
        <title>Complete genome sequence of strain 1860, a crenarchaeon of the genus pyrobaculum able to grow with various electron acceptors.</title>
        <authorList>
            <person name="Mardanov A.V."/>
            <person name="Gumerov V.M."/>
            <person name="Slobodkina G.B."/>
            <person name="Beletsky A.V."/>
            <person name="Bonch-Osmolovskaya E.A."/>
            <person name="Ravin N.V."/>
            <person name="Skryabin K.G."/>
        </authorList>
    </citation>
    <scope>NUCLEOTIDE SEQUENCE [LARGE SCALE GENOMIC DNA]</scope>
    <source>
        <strain evidence="2 3">1860</strain>
    </source>
</reference>
<proteinExistence type="predicted"/>
<keyword evidence="1" id="KW-1133">Transmembrane helix</keyword>
<dbReference type="Proteomes" id="UP000005867">
    <property type="component" value="Chromosome"/>
</dbReference>
<feature type="transmembrane region" description="Helical" evidence="1">
    <location>
        <begin position="46"/>
        <end position="79"/>
    </location>
</feature>
<dbReference type="AlphaFoldDB" id="G7VEZ5"/>
<evidence type="ECO:0000313" key="2">
    <source>
        <dbReference type="EMBL" id="AET34160.1"/>
    </source>
</evidence>
<dbReference type="EMBL" id="CP003098">
    <property type="protein sequence ID" value="AET34160.1"/>
    <property type="molecule type" value="Genomic_DNA"/>
</dbReference>
<sequence length="166" mass="18967">MGLVLGVVSFFHLFLFGFLREGILPASVVSYFVAYAAAFDRRWLSVWAVLLAAGFFIRGAAAAVLSIFLFYVMLLAVPILLARGVWSRLKSLFFFVAGLALSGFVIAAASPYWRSAVPHPFQYVDFGQAIPTPVDWPWYFLGYYIWERVHNMYRGLPKSWKYLLYR</sequence>
<dbReference type="STRING" id="1104324.P186_2784"/>
<organism evidence="2 3">
    <name type="scientific">Pyrobaculum ferrireducens</name>
    <dbReference type="NCBI Taxonomy" id="1104324"/>
    <lineage>
        <taxon>Archaea</taxon>
        <taxon>Thermoproteota</taxon>
        <taxon>Thermoprotei</taxon>
        <taxon>Thermoproteales</taxon>
        <taxon>Thermoproteaceae</taxon>
        <taxon>Pyrobaculum</taxon>
    </lineage>
</organism>
<dbReference type="HOGENOM" id="CLU_1521924_0_0_2"/>
<name>G7VEZ5_9CREN</name>
<gene>
    <name evidence="2" type="ORF">P186_2784</name>
</gene>
<dbReference type="KEGG" id="pyr:P186_2784"/>
<protein>
    <submittedName>
        <fullName evidence="2">Uncharacterized protein</fullName>
    </submittedName>
</protein>